<dbReference type="Gene3D" id="3.60.40.10">
    <property type="entry name" value="PPM-type phosphatase domain"/>
    <property type="match status" value="1"/>
</dbReference>
<dbReference type="AlphaFoldDB" id="A0A1F6U1D3"/>
<dbReference type="PANTHER" id="PTHR43156">
    <property type="entry name" value="STAGE II SPORULATION PROTEIN E-RELATED"/>
    <property type="match status" value="1"/>
</dbReference>
<dbReference type="InterPro" id="IPR001478">
    <property type="entry name" value="PDZ"/>
</dbReference>
<name>A0A1F6U1D3_9PROT</name>
<evidence type="ECO:0000259" key="3">
    <source>
        <dbReference type="PROSITE" id="PS50106"/>
    </source>
</evidence>
<dbReference type="InterPro" id="IPR041489">
    <property type="entry name" value="PDZ_6"/>
</dbReference>
<dbReference type="Pfam" id="PF13185">
    <property type="entry name" value="GAF_2"/>
    <property type="match status" value="1"/>
</dbReference>
<dbReference type="SMART" id="SM00065">
    <property type="entry name" value="GAF"/>
    <property type="match status" value="1"/>
</dbReference>
<evidence type="ECO:0000256" key="2">
    <source>
        <dbReference type="SAM" id="Phobius"/>
    </source>
</evidence>
<gene>
    <name evidence="4" type="ORF">A3A87_03240</name>
</gene>
<organism evidence="4 5">
    <name type="scientific">Candidatus Muproteobacteria bacterium RIFCSPLOWO2_01_FULL_60_18</name>
    <dbReference type="NCBI Taxonomy" id="1817768"/>
    <lineage>
        <taxon>Bacteria</taxon>
        <taxon>Pseudomonadati</taxon>
        <taxon>Pseudomonadota</taxon>
        <taxon>Candidatus Muproteobacteria</taxon>
    </lineage>
</organism>
<dbReference type="SUPFAM" id="SSF50156">
    <property type="entry name" value="PDZ domain-like"/>
    <property type="match status" value="1"/>
</dbReference>
<keyword evidence="2" id="KW-0472">Membrane</keyword>
<dbReference type="SMART" id="SM00331">
    <property type="entry name" value="PP2C_SIG"/>
    <property type="match status" value="1"/>
</dbReference>
<feature type="transmembrane region" description="Helical" evidence="2">
    <location>
        <begin position="203"/>
        <end position="221"/>
    </location>
</feature>
<keyword evidence="2" id="KW-0812">Transmembrane</keyword>
<reference evidence="4 5" key="1">
    <citation type="journal article" date="2016" name="Nat. Commun.">
        <title>Thousands of microbial genomes shed light on interconnected biogeochemical processes in an aquifer system.</title>
        <authorList>
            <person name="Anantharaman K."/>
            <person name="Brown C.T."/>
            <person name="Hug L.A."/>
            <person name="Sharon I."/>
            <person name="Castelle C.J."/>
            <person name="Probst A.J."/>
            <person name="Thomas B.C."/>
            <person name="Singh A."/>
            <person name="Wilkins M.J."/>
            <person name="Karaoz U."/>
            <person name="Brodie E.L."/>
            <person name="Williams K.H."/>
            <person name="Hubbard S.S."/>
            <person name="Banfield J.F."/>
        </authorList>
    </citation>
    <scope>NUCLEOTIDE SEQUENCE [LARGE SCALE GENOMIC DNA]</scope>
</reference>
<proteinExistence type="predicted"/>
<evidence type="ECO:0000256" key="1">
    <source>
        <dbReference type="ARBA" id="ARBA00022801"/>
    </source>
</evidence>
<evidence type="ECO:0000313" key="5">
    <source>
        <dbReference type="Proteomes" id="UP000179037"/>
    </source>
</evidence>
<dbReference type="InterPro" id="IPR029016">
    <property type="entry name" value="GAF-like_dom_sf"/>
</dbReference>
<feature type="domain" description="PDZ" evidence="3">
    <location>
        <begin position="53"/>
        <end position="141"/>
    </location>
</feature>
<dbReference type="Proteomes" id="UP000179037">
    <property type="component" value="Unassembled WGS sequence"/>
</dbReference>
<keyword evidence="2" id="KW-1133">Transmembrane helix</keyword>
<dbReference type="PROSITE" id="PS50106">
    <property type="entry name" value="PDZ"/>
    <property type="match status" value="1"/>
</dbReference>
<dbReference type="Gene3D" id="2.30.42.10">
    <property type="match status" value="1"/>
</dbReference>
<feature type="transmembrane region" description="Helical" evidence="2">
    <location>
        <begin position="405"/>
        <end position="422"/>
    </location>
</feature>
<dbReference type="Pfam" id="PF17820">
    <property type="entry name" value="PDZ_6"/>
    <property type="match status" value="1"/>
</dbReference>
<dbReference type="InterPro" id="IPR036034">
    <property type="entry name" value="PDZ_sf"/>
</dbReference>
<feature type="transmembrane region" description="Helical" evidence="2">
    <location>
        <begin position="306"/>
        <end position="326"/>
    </location>
</feature>
<evidence type="ECO:0000313" key="4">
    <source>
        <dbReference type="EMBL" id="OGI51150.1"/>
    </source>
</evidence>
<keyword evidence="1" id="KW-0378">Hydrolase</keyword>
<dbReference type="InterPro" id="IPR001932">
    <property type="entry name" value="PPM-type_phosphatase-like_dom"/>
</dbReference>
<dbReference type="InterPro" id="IPR052016">
    <property type="entry name" value="Bact_Sigma-Reg"/>
</dbReference>
<dbReference type="STRING" id="1817768.A3A87_03240"/>
<accession>A0A1F6U1D3</accession>
<dbReference type="Pfam" id="PF07228">
    <property type="entry name" value="SpoIIE"/>
    <property type="match status" value="1"/>
</dbReference>
<feature type="transmembrane region" description="Helical" evidence="2">
    <location>
        <begin position="153"/>
        <end position="171"/>
    </location>
</feature>
<feature type="transmembrane region" description="Helical" evidence="2">
    <location>
        <begin position="274"/>
        <end position="294"/>
    </location>
</feature>
<feature type="transmembrane region" description="Helical" evidence="2">
    <location>
        <begin position="178"/>
        <end position="197"/>
    </location>
</feature>
<feature type="transmembrane region" description="Helical" evidence="2">
    <location>
        <begin position="338"/>
        <end position="357"/>
    </location>
</feature>
<dbReference type="GO" id="GO:0016791">
    <property type="term" value="F:phosphatase activity"/>
    <property type="evidence" value="ECO:0007669"/>
    <property type="project" value="TreeGrafter"/>
</dbReference>
<sequence>MTPNASPSAQLTTAGTPELEWRLSVRLLRTGAWQVLGFASLIAFFSALALLYFLNLARWSQGPDFGWSVIFDLDRTMISQVHGEADKAGLRVGDRIVTINGLKIARYSDLQRVLERGVPGENIYTVDRAGESVTVTVPNRSAGWPRAFERFGLTWTLSVGFFVMGAVAYAMKPGTAASWAFLIAAFHAALWIMFSFTSRLSPAWLSAALVYAWAFLPAAVLHLAQAFPVERAWFGNRRMGMWLPYLLSAGLLAAMLFHSAHYADVPKGLQVAAYFYWIAALAVFLVSTVMASVSSSDPLARARSRIVLLGTAVASLVPAADLIAGMSGYADPISRPTINLVFFVFFPLSIAYTIIRHNLFDVDVYIRRAVGYGLMTAIVATGYLTLQGAFSALWLGGTGGTAVDGMYPVVFALLVVFLFNPLNRRIQAMVDRLFFRGGVDYKRAVSEISQGLASLLTLPEVISRLLSSVSVHVAVEGAGLILLNPGESCQSFFSTGRAGAVEDKSASVCLSAGDALLTLVARERQPITLADLIEAPRFRTARDSCLPTMLDLGAALVLPLVYKDRATAVLTVGRKKSGQLYTREEVDFLRTLASQGAVTIENAKMAEALVEQERMRRELELAREIQTSLLPKPREAGFPVVGINRPAMEVSGDFYDYFELPDGRIGFALGDVSGKGLNAALLTAKTSSLFHCLAKEHHSPGKLLAMVNNEVCENVTRGMFVTMVGGFYDPATGRVTLANAGHQPPLYRAADGRYTEIATEAPPLGILPHIEFAETELVLNGGGLYMFTDGLTECWVAREQPLETAGVQRLIDELHHLPATQRLDTLVGRVLDANSGVSAHQNDDLTLLIVEAAGS</sequence>
<protein>
    <recommendedName>
        <fullName evidence="3">PDZ domain-containing protein</fullName>
    </recommendedName>
</protein>
<dbReference type="Gene3D" id="3.30.450.40">
    <property type="match status" value="1"/>
</dbReference>
<feature type="transmembrane region" description="Helical" evidence="2">
    <location>
        <begin position="32"/>
        <end position="54"/>
    </location>
</feature>
<dbReference type="SUPFAM" id="SSF55781">
    <property type="entry name" value="GAF domain-like"/>
    <property type="match status" value="1"/>
</dbReference>
<dbReference type="PANTHER" id="PTHR43156:SF2">
    <property type="entry name" value="STAGE II SPORULATION PROTEIN E"/>
    <property type="match status" value="1"/>
</dbReference>
<comment type="caution">
    <text evidence="4">The sequence shown here is derived from an EMBL/GenBank/DDBJ whole genome shotgun (WGS) entry which is preliminary data.</text>
</comment>
<dbReference type="InterPro" id="IPR003018">
    <property type="entry name" value="GAF"/>
</dbReference>
<feature type="transmembrane region" description="Helical" evidence="2">
    <location>
        <begin position="242"/>
        <end position="262"/>
    </location>
</feature>
<dbReference type="EMBL" id="MFTC01000050">
    <property type="protein sequence ID" value="OGI51150.1"/>
    <property type="molecule type" value="Genomic_DNA"/>
</dbReference>
<dbReference type="InterPro" id="IPR036457">
    <property type="entry name" value="PPM-type-like_dom_sf"/>
</dbReference>
<feature type="transmembrane region" description="Helical" evidence="2">
    <location>
        <begin position="369"/>
        <end position="393"/>
    </location>
</feature>